<comment type="caution">
    <text evidence="1">The sequence shown here is derived from an EMBL/GenBank/DDBJ whole genome shotgun (WGS) entry which is preliminary data.</text>
</comment>
<keyword evidence="2" id="KW-1185">Reference proteome</keyword>
<dbReference type="GO" id="GO:0004803">
    <property type="term" value="F:transposase activity"/>
    <property type="evidence" value="ECO:0007669"/>
    <property type="project" value="InterPro"/>
</dbReference>
<dbReference type="GO" id="GO:0006313">
    <property type="term" value="P:DNA transposition"/>
    <property type="evidence" value="ECO:0007669"/>
    <property type="project" value="InterPro"/>
</dbReference>
<dbReference type="RefSeq" id="WP_425606148.1">
    <property type="nucleotide sequence ID" value="NZ_JAENIO010000146.1"/>
</dbReference>
<dbReference type="InterPro" id="IPR036515">
    <property type="entry name" value="Transposase_17_sf"/>
</dbReference>
<dbReference type="PANTHER" id="PTHR34322">
    <property type="entry name" value="TRANSPOSASE, Y1_TNP DOMAIN-CONTAINING"/>
    <property type="match status" value="1"/>
</dbReference>
<gene>
    <name evidence="1" type="ORF">JIN78_16930</name>
</gene>
<organism evidence="1 2">
    <name type="scientific">Roseibacillus ishigakijimensis</name>
    <dbReference type="NCBI Taxonomy" id="454146"/>
    <lineage>
        <taxon>Bacteria</taxon>
        <taxon>Pseudomonadati</taxon>
        <taxon>Verrucomicrobiota</taxon>
        <taxon>Verrucomicrobiia</taxon>
        <taxon>Verrucomicrobiales</taxon>
        <taxon>Verrucomicrobiaceae</taxon>
        <taxon>Roseibacillus</taxon>
    </lineage>
</organism>
<dbReference type="PANTHER" id="PTHR34322:SF2">
    <property type="entry name" value="TRANSPOSASE IS200-LIKE DOMAIN-CONTAINING PROTEIN"/>
    <property type="match status" value="1"/>
</dbReference>
<dbReference type="GO" id="GO:0003677">
    <property type="term" value="F:DNA binding"/>
    <property type="evidence" value="ECO:0007669"/>
    <property type="project" value="InterPro"/>
</dbReference>
<proteinExistence type="predicted"/>
<dbReference type="SUPFAM" id="SSF143422">
    <property type="entry name" value="Transposase IS200-like"/>
    <property type="match status" value="1"/>
</dbReference>
<dbReference type="AlphaFoldDB" id="A0A934RRR4"/>
<accession>A0A934RRR4</accession>
<evidence type="ECO:0000313" key="2">
    <source>
        <dbReference type="Proteomes" id="UP000604083"/>
    </source>
</evidence>
<dbReference type="Gene3D" id="3.30.70.1290">
    <property type="entry name" value="Transposase IS200-like"/>
    <property type="match status" value="1"/>
</dbReference>
<feature type="non-terminal residue" evidence="1">
    <location>
        <position position="161"/>
    </location>
</feature>
<protein>
    <recommendedName>
        <fullName evidence="3">Transposase</fullName>
    </recommendedName>
</protein>
<evidence type="ECO:0008006" key="3">
    <source>
        <dbReference type="Google" id="ProtNLM"/>
    </source>
</evidence>
<reference evidence="1" key="1">
    <citation type="submission" date="2021-01" db="EMBL/GenBank/DDBJ databases">
        <title>Modified the classification status of verrucomicrobia.</title>
        <authorList>
            <person name="Feng X."/>
        </authorList>
    </citation>
    <scope>NUCLEOTIDE SEQUENCE</scope>
    <source>
        <strain evidence="1">KCTC 12986</strain>
    </source>
</reference>
<dbReference type="Proteomes" id="UP000604083">
    <property type="component" value="Unassembled WGS sequence"/>
</dbReference>
<dbReference type="EMBL" id="JAENIO010000146">
    <property type="protein sequence ID" value="MBK1835750.1"/>
    <property type="molecule type" value="Genomic_DNA"/>
</dbReference>
<sequence>GLIAHVLDCLGEGPATNLRWELAHHRSQGNHQAAEELREKWFARMWSLSAYMKVLKQRFTQWFNRAHQRRGTLWEDRFKSVLVEGKGPALKAMAAYIDLNPVRAGICQDPKDYRWSSYGEAVSGGKTAAPAREALRWLDSFTIGMTGEARERRSIQGQERP</sequence>
<feature type="non-terminal residue" evidence="1">
    <location>
        <position position="1"/>
    </location>
</feature>
<name>A0A934RRR4_9BACT</name>
<evidence type="ECO:0000313" key="1">
    <source>
        <dbReference type="EMBL" id="MBK1835750.1"/>
    </source>
</evidence>